<feature type="compositionally biased region" description="Polar residues" evidence="1">
    <location>
        <begin position="75"/>
        <end position="87"/>
    </location>
</feature>
<dbReference type="InParanoid" id="K5XLY4"/>
<dbReference type="GeneID" id="18828608"/>
<organism evidence="3 4">
    <name type="scientific">Agaricus bisporus var. burnettii (strain JB137-S8 / ATCC MYA-4627 / FGSC 10392)</name>
    <name type="common">White button mushroom</name>
    <dbReference type="NCBI Taxonomy" id="597362"/>
    <lineage>
        <taxon>Eukaryota</taxon>
        <taxon>Fungi</taxon>
        <taxon>Dikarya</taxon>
        <taxon>Basidiomycota</taxon>
        <taxon>Agaricomycotina</taxon>
        <taxon>Agaricomycetes</taxon>
        <taxon>Agaricomycetidae</taxon>
        <taxon>Agaricales</taxon>
        <taxon>Agaricineae</taxon>
        <taxon>Agaricaceae</taxon>
        <taxon>Agaricus</taxon>
    </lineage>
</organism>
<feature type="domain" description="DUF7721" evidence="2">
    <location>
        <begin position="248"/>
        <end position="325"/>
    </location>
</feature>
<feature type="compositionally biased region" description="Polar residues" evidence="1">
    <location>
        <begin position="95"/>
        <end position="111"/>
    </location>
</feature>
<proteinExistence type="predicted"/>
<dbReference type="eggNOG" id="ENOG502S2II">
    <property type="taxonomic scope" value="Eukaryota"/>
</dbReference>
<gene>
    <name evidence="3" type="ORF">AGABI1DRAFT_144375</name>
</gene>
<protein>
    <recommendedName>
        <fullName evidence="2">DUF7721 domain-containing protein</fullName>
    </recommendedName>
</protein>
<feature type="compositionally biased region" description="Polar residues" evidence="1">
    <location>
        <begin position="118"/>
        <end position="130"/>
    </location>
</feature>
<feature type="compositionally biased region" description="Polar residues" evidence="1">
    <location>
        <begin position="1"/>
        <end position="11"/>
    </location>
</feature>
<dbReference type="InterPro" id="IPR056138">
    <property type="entry name" value="DUF7721"/>
</dbReference>
<dbReference type="EMBL" id="JH971385">
    <property type="protein sequence ID" value="EKM84452.1"/>
    <property type="molecule type" value="Genomic_DNA"/>
</dbReference>
<evidence type="ECO:0000313" key="3">
    <source>
        <dbReference type="EMBL" id="EKM84452.1"/>
    </source>
</evidence>
<dbReference type="HOGENOM" id="CLU_677861_0_0_1"/>
<dbReference type="OMA" id="HNAPQTY"/>
<dbReference type="STRING" id="597362.K5XLY4"/>
<reference evidence="4" key="1">
    <citation type="journal article" date="2012" name="Proc. Natl. Acad. Sci. U.S.A.">
        <title>Genome sequence of the button mushroom Agaricus bisporus reveals mechanisms governing adaptation to a humic-rich ecological niche.</title>
        <authorList>
            <person name="Morin E."/>
            <person name="Kohler A."/>
            <person name="Baker A.R."/>
            <person name="Foulongne-Oriol M."/>
            <person name="Lombard V."/>
            <person name="Nagy L.G."/>
            <person name="Ohm R.A."/>
            <person name="Patyshakuliyeva A."/>
            <person name="Brun A."/>
            <person name="Aerts A.L."/>
            <person name="Bailey A.M."/>
            <person name="Billette C."/>
            <person name="Coutinho P.M."/>
            <person name="Deakin G."/>
            <person name="Doddapaneni H."/>
            <person name="Floudas D."/>
            <person name="Grimwood J."/>
            <person name="Hilden K."/>
            <person name="Kuees U."/>
            <person name="LaButti K.M."/>
            <person name="Lapidus A."/>
            <person name="Lindquist E.A."/>
            <person name="Lucas S.M."/>
            <person name="Murat C."/>
            <person name="Riley R.W."/>
            <person name="Salamov A.A."/>
            <person name="Schmutz J."/>
            <person name="Subramanian V."/>
            <person name="Woesten H.A.B."/>
            <person name="Xu J."/>
            <person name="Eastwood D.C."/>
            <person name="Foster G.D."/>
            <person name="Sonnenberg A.S."/>
            <person name="Cullen D."/>
            <person name="de Vries R.P."/>
            <person name="Lundell T."/>
            <person name="Hibbett D.S."/>
            <person name="Henrissat B."/>
            <person name="Burton K.S."/>
            <person name="Kerrigan R.W."/>
            <person name="Challen M.P."/>
            <person name="Grigoriev I.V."/>
            <person name="Martin F."/>
        </authorList>
    </citation>
    <scope>NUCLEOTIDE SEQUENCE [LARGE SCALE GENOMIC DNA]</scope>
    <source>
        <strain evidence="4">JB137-S8 / ATCC MYA-4627 / FGSC 10392</strain>
    </source>
</reference>
<dbReference type="Proteomes" id="UP000008493">
    <property type="component" value="Unassembled WGS sequence"/>
</dbReference>
<feature type="compositionally biased region" description="Polar residues" evidence="1">
    <location>
        <begin position="139"/>
        <end position="154"/>
    </location>
</feature>
<dbReference type="KEGG" id="abp:AGABI1DRAFT144375"/>
<evidence type="ECO:0000313" key="4">
    <source>
        <dbReference type="Proteomes" id="UP000008493"/>
    </source>
</evidence>
<name>K5XLY4_AGABU</name>
<evidence type="ECO:0000259" key="2">
    <source>
        <dbReference type="Pfam" id="PF24845"/>
    </source>
</evidence>
<evidence type="ECO:0000256" key="1">
    <source>
        <dbReference type="SAM" id="MobiDB-lite"/>
    </source>
</evidence>
<keyword evidence="4" id="KW-1185">Reference proteome</keyword>
<feature type="compositionally biased region" description="Polar residues" evidence="1">
    <location>
        <begin position="33"/>
        <end position="45"/>
    </location>
</feature>
<sequence length="406" mass="42551">MDKLVNLTQKGIDSYNKHHHPDTNKTVGDGRNAPQSTGHPQSGVNKTGVEGHNAPQIYGRPQSGVNKAGVEGHNVLQSQGHPQSGVNKTGVEGHNTPQTYGHPQTGVSNKTGVEGHNVLQSHGHPQTDVNKTGVEGHNAPQTYGHPQTGVNQTGVEGHNAPQLYGHPQSDANKLGGEGYNAPHPSGQSGHGQYGHPQRLEVKDIMLLFTLVKVVMDHTISPNVTEANINKTGGQGYNASHPSGRPQFDQDEIIRNAGTSGSGDYSSLFSSALRFLNENKKAEEPLDEGELTRAYDNIYSKNDSRGITAQLLGSAAALNVIKKFAGESGSSGYGTGHGGNTQSQLISMAMTEAVKLFDQSGGQVLGNKQDAVNGAAVTVMKLLVQSKFSGSGTIGGKDSGGLGSLRS</sequence>
<dbReference type="PANTHER" id="PTHR39477">
    <property type="entry name" value="CHROMOSOME 8, WHOLE GENOME SHOTGUN SEQUENCE"/>
    <property type="match status" value="1"/>
</dbReference>
<dbReference type="OrthoDB" id="2290255at2759"/>
<dbReference type="AlphaFoldDB" id="K5XLY4"/>
<feature type="region of interest" description="Disordered" evidence="1">
    <location>
        <begin position="1"/>
        <end position="195"/>
    </location>
</feature>
<accession>K5XLY4</accession>
<dbReference type="PANTHER" id="PTHR39477:SF1">
    <property type="entry name" value="BETA-FLANKING PROTEIN"/>
    <property type="match status" value="1"/>
</dbReference>
<dbReference type="RefSeq" id="XP_007326025.1">
    <property type="nucleotide sequence ID" value="XM_007325963.1"/>
</dbReference>
<dbReference type="Pfam" id="PF24845">
    <property type="entry name" value="DUF7721"/>
    <property type="match status" value="1"/>
</dbReference>